<feature type="compositionally biased region" description="Basic and acidic residues" evidence="1">
    <location>
        <begin position="48"/>
        <end position="59"/>
    </location>
</feature>
<comment type="caution">
    <text evidence="3">The sequence shown here is derived from an EMBL/GenBank/DDBJ whole genome shotgun (WGS) entry which is preliminary data.</text>
</comment>
<evidence type="ECO:0000313" key="4">
    <source>
        <dbReference type="Proteomes" id="UP000233551"/>
    </source>
</evidence>
<dbReference type="AlphaFoldDB" id="A0A2I0KKZ4"/>
<feature type="chain" id="PRO_5014179250" description="Secreted protein" evidence="2">
    <location>
        <begin position="27"/>
        <end position="170"/>
    </location>
</feature>
<keyword evidence="4" id="KW-1185">Reference proteome</keyword>
<gene>
    <name evidence="3" type="ORF">CRG98_010718</name>
</gene>
<dbReference type="Proteomes" id="UP000233551">
    <property type="component" value="Unassembled WGS sequence"/>
</dbReference>
<evidence type="ECO:0000313" key="3">
    <source>
        <dbReference type="EMBL" id="PKI68863.1"/>
    </source>
</evidence>
<protein>
    <recommendedName>
        <fullName evidence="5">Secreted protein</fullName>
    </recommendedName>
</protein>
<reference evidence="3 4" key="1">
    <citation type="submission" date="2017-11" db="EMBL/GenBank/DDBJ databases">
        <title>De-novo sequencing of pomegranate (Punica granatum L.) genome.</title>
        <authorList>
            <person name="Akparov Z."/>
            <person name="Amiraslanov A."/>
            <person name="Hajiyeva S."/>
            <person name="Abbasov M."/>
            <person name="Kaur K."/>
            <person name="Hamwieh A."/>
            <person name="Solovyev V."/>
            <person name="Salamov A."/>
            <person name="Braich B."/>
            <person name="Kosarev P."/>
            <person name="Mahmoud A."/>
            <person name="Hajiyev E."/>
            <person name="Babayeva S."/>
            <person name="Izzatullayeva V."/>
            <person name="Mammadov A."/>
            <person name="Mammadov A."/>
            <person name="Sharifova S."/>
            <person name="Ojaghi J."/>
            <person name="Eynullazada K."/>
            <person name="Bayramov B."/>
            <person name="Abdulazimova A."/>
            <person name="Shahmuradov I."/>
        </authorList>
    </citation>
    <scope>NUCLEOTIDE SEQUENCE [LARGE SCALE GENOMIC DNA]</scope>
    <source>
        <strain evidence="4">cv. AG2017</strain>
        <tissue evidence="3">Leaf</tissue>
    </source>
</reference>
<evidence type="ECO:0008006" key="5">
    <source>
        <dbReference type="Google" id="ProtNLM"/>
    </source>
</evidence>
<proteinExistence type="predicted"/>
<dbReference type="EMBL" id="PGOL01000540">
    <property type="protein sequence ID" value="PKI68863.1"/>
    <property type="molecule type" value="Genomic_DNA"/>
</dbReference>
<name>A0A2I0KKZ4_PUNGR</name>
<evidence type="ECO:0000256" key="1">
    <source>
        <dbReference type="SAM" id="MobiDB-lite"/>
    </source>
</evidence>
<keyword evidence="2" id="KW-0732">Signal</keyword>
<feature type="signal peptide" evidence="2">
    <location>
        <begin position="1"/>
        <end position="26"/>
    </location>
</feature>
<sequence>MLMRLPGPNGVFLIVFGCILYPSTQSKSGKLSAPHFGPPALTENSNSHSDHSPTNKTEEGPAEAPVSIHSRVIGGNCIGHGAMDYRKEARATRKVIGGNQRSQTGIKSRVDSRNRHCCTIHHRIAGVSEGVQYGVLNIPHDAKMADVIFARISKIICLSRGTLEHPQTAF</sequence>
<evidence type="ECO:0000256" key="2">
    <source>
        <dbReference type="SAM" id="SignalP"/>
    </source>
</evidence>
<organism evidence="3 4">
    <name type="scientific">Punica granatum</name>
    <name type="common">Pomegranate</name>
    <dbReference type="NCBI Taxonomy" id="22663"/>
    <lineage>
        <taxon>Eukaryota</taxon>
        <taxon>Viridiplantae</taxon>
        <taxon>Streptophyta</taxon>
        <taxon>Embryophyta</taxon>
        <taxon>Tracheophyta</taxon>
        <taxon>Spermatophyta</taxon>
        <taxon>Magnoliopsida</taxon>
        <taxon>eudicotyledons</taxon>
        <taxon>Gunneridae</taxon>
        <taxon>Pentapetalae</taxon>
        <taxon>rosids</taxon>
        <taxon>malvids</taxon>
        <taxon>Myrtales</taxon>
        <taxon>Lythraceae</taxon>
        <taxon>Punica</taxon>
    </lineage>
</organism>
<feature type="region of interest" description="Disordered" evidence="1">
    <location>
        <begin position="29"/>
        <end position="64"/>
    </location>
</feature>
<dbReference type="PROSITE" id="PS51257">
    <property type="entry name" value="PROKAR_LIPOPROTEIN"/>
    <property type="match status" value="1"/>
</dbReference>
<accession>A0A2I0KKZ4</accession>